<proteinExistence type="predicted"/>
<comment type="caution">
    <text evidence="2">The sequence shown here is derived from an EMBL/GenBank/DDBJ whole genome shotgun (WGS) entry which is preliminary data.</text>
</comment>
<gene>
    <name evidence="2" type="ORF">LIER_16150</name>
</gene>
<keyword evidence="1" id="KW-0175">Coiled coil</keyword>
<evidence type="ECO:0000313" key="2">
    <source>
        <dbReference type="EMBL" id="GAA0159355.1"/>
    </source>
</evidence>
<reference evidence="2 3" key="1">
    <citation type="submission" date="2024-01" db="EMBL/GenBank/DDBJ databases">
        <title>The complete chloroplast genome sequence of Lithospermum erythrorhizon: insights into the phylogenetic relationship among Boraginaceae species and the maternal lineages of purple gromwells.</title>
        <authorList>
            <person name="Okada T."/>
            <person name="Watanabe K."/>
        </authorList>
    </citation>
    <scope>NUCLEOTIDE SEQUENCE [LARGE SCALE GENOMIC DNA]</scope>
</reference>
<accession>A0AAV3Q5Z0</accession>
<name>A0AAV3Q5Z0_LITER</name>
<dbReference type="AlphaFoldDB" id="A0AAV3Q5Z0"/>
<organism evidence="2 3">
    <name type="scientific">Lithospermum erythrorhizon</name>
    <name type="common">Purple gromwell</name>
    <name type="synonym">Lithospermum officinale var. erythrorhizon</name>
    <dbReference type="NCBI Taxonomy" id="34254"/>
    <lineage>
        <taxon>Eukaryota</taxon>
        <taxon>Viridiplantae</taxon>
        <taxon>Streptophyta</taxon>
        <taxon>Embryophyta</taxon>
        <taxon>Tracheophyta</taxon>
        <taxon>Spermatophyta</taxon>
        <taxon>Magnoliopsida</taxon>
        <taxon>eudicotyledons</taxon>
        <taxon>Gunneridae</taxon>
        <taxon>Pentapetalae</taxon>
        <taxon>asterids</taxon>
        <taxon>lamiids</taxon>
        <taxon>Boraginales</taxon>
        <taxon>Boraginaceae</taxon>
        <taxon>Boraginoideae</taxon>
        <taxon>Lithospermeae</taxon>
        <taxon>Lithospermum</taxon>
    </lineage>
</organism>
<sequence length="350" mass="39035">MQADFLSSLDLHLLYQITCLGLGLQLGTGFAAWRLYVAVDLGWKAIFPSKSIGATPGYKDWIARVLPKKTTSPFLELSREVSINMVKEVLIPTSPGDSSWKQVLSDEASCDRDPKHARYEKVSEASFTSESSPVENIAPQKPVDVSSFPESSIHTKLVDTDATPTCMVAEMTNSMSAAPPFLIDAHHMDSSFKNSMKAACDGLHARIDGKSNEGFLAEEYEIMALFDIIQRFSSHKLDHLARKLRATAKVSLEELSSKIQRETEDLGKARTFYARLDQEVTSLRRALEEIETKMEHLRHETTDREAVVSMLEADMIESLKKGSSLEESLKNDLGSPLEQLGIELESFKLY</sequence>
<evidence type="ECO:0000256" key="1">
    <source>
        <dbReference type="SAM" id="Coils"/>
    </source>
</evidence>
<feature type="coiled-coil region" evidence="1">
    <location>
        <begin position="245"/>
        <end position="300"/>
    </location>
</feature>
<keyword evidence="3" id="KW-1185">Reference proteome</keyword>
<dbReference type="Proteomes" id="UP001454036">
    <property type="component" value="Unassembled WGS sequence"/>
</dbReference>
<evidence type="ECO:0000313" key="3">
    <source>
        <dbReference type="Proteomes" id="UP001454036"/>
    </source>
</evidence>
<protein>
    <submittedName>
        <fullName evidence="2">Uncharacterized protein</fullName>
    </submittedName>
</protein>
<dbReference type="EMBL" id="BAABME010003581">
    <property type="protein sequence ID" value="GAA0159355.1"/>
    <property type="molecule type" value="Genomic_DNA"/>
</dbReference>